<dbReference type="InterPro" id="IPR009613">
    <property type="entry name" value="LMF"/>
</dbReference>
<keyword evidence="6 7" id="KW-0472">Membrane</keyword>
<dbReference type="Pfam" id="PF06762">
    <property type="entry name" value="LMF1"/>
    <property type="match status" value="1"/>
</dbReference>
<comment type="caution">
    <text evidence="10">The sequence shown here is derived from an EMBL/GenBank/DDBJ whole genome shotgun (WGS) entry which is preliminary data.</text>
</comment>
<feature type="transmembrane region" description="Helical" evidence="7">
    <location>
        <begin position="12"/>
        <end position="33"/>
    </location>
</feature>
<evidence type="ECO:0000256" key="6">
    <source>
        <dbReference type="ARBA" id="ARBA00023136"/>
    </source>
</evidence>
<sequence length="471" mass="52962">MGSWYWAPEYRQARAVCAHLVAAVYLLGFVNALRQFRPLAGEHGLTPAPRFLRAVGFRRSPSLFHLHYSDRALGAVAWAGVLLSSAALLGVVSALPLWAWTLVWLAMWVLYLSIVNIGQIWYGFGWESLLLEAGFLVVFLGPAHTTPPAPVLWLLCWLLFRVEFGAGLIKLRGDSCWRDLTALHHHHETQPMPGPLSRFFHRLPGPLHKAEVLANHGTQLVVPFALFAPQPIANVAAVLIVLTQCWLLLSGNFAWLNLITIALAFAAMDDRLLRFPVPETRDSPLWHQILVLVVAAGMLALAHDPVRNMIGRNQVMNRSFNALHLGNTYGAFGTVTRTRYEVVIEGTSDHSGESGWREYEFPGKPGDPNRRPPQVAPYHHRLGWLLWFVAISPNYGRSWLPTLLRGLLHGDHQIRRLLRHAPFPAEPPALVRVRLYRYHFANRQEHLRGAWWVRESAGELIPAMSTADLPG</sequence>
<dbReference type="InterPro" id="IPR057434">
    <property type="entry name" value="LMF1/2_N"/>
</dbReference>
<feature type="domain" description="Lipase maturation factor 1/2 C-terminal" evidence="9">
    <location>
        <begin position="326"/>
        <end position="462"/>
    </location>
</feature>
<gene>
    <name evidence="10" type="ORF">BJ969_001477</name>
</gene>
<protein>
    <recommendedName>
        <fullName evidence="12">Lipase maturation factor</fullName>
    </recommendedName>
</protein>
<evidence type="ECO:0000259" key="8">
    <source>
        <dbReference type="Pfam" id="PF06762"/>
    </source>
</evidence>
<comment type="similarity">
    <text evidence="2">Belongs to the lipase maturation factor family.</text>
</comment>
<dbReference type="PANTHER" id="PTHR14463:SF10">
    <property type="entry name" value="LIPASE MATURATION FACTOR 1"/>
    <property type="match status" value="1"/>
</dbReference>
<name>A0A840NGF7_9PSEU</name>
<organism evidence="10 11">
    <name type="scientific">Saccharopolyspora gloriosae</name>
    <dbReference type="NCBI Taxonomy" id="455344"/>
    <lineage>
        <taxon>Bacteria</taxon>
        <taxon>Bacillati</taxon>
        <taxon>Actinomycetota</taxon>
        <taxon>Actinomycetes</taxon>
        <taxon>Pseudonocardiales</taxon>
        <taxon>Pseudonocardiaceae</taxon>
        <taxon>Saccharopolyspora</taxon>
    </lineage>
</organism>
<accession>A0A840NGF7</accession>
<feature type="transmembrane region" description="Helical" evidence="7">
    <location>
        <begin position="97"/>
        <end position="117"/>
    </location>
</feature>
<evidence type="ECO:0000259" key="9">
    <source>
        <dbReference type="Pfam" id="PF25179"/>
    </source>
</evidence>
<dbReference type="PANTHER" id="PTHR14463">
    <property type="entry name" value="LIPASE MATURATION FACTOR"/>
    <property type="match status" value="1"/>
</dbReference>
<feature type="domain" description="Lipase maturation factor 1/2 N-terminal" evidence="8">
    <location>
        <begin position="122"/>
        <end position="273"/>
    </location>
</feature>
<dbReference type="EMBL" id="JACHIV010000001">
    <property type="protein sequence ID" value="MBB5068389.1"/>
    <property type="molecule type" value="Genomic_DNA"/>
</dbReference>
<evidence type="ECO:0000256" key="7">
    <source>
        <dbReference type="SAM" id="Phobius"/>
    </source>
</evidence>
<dbReference type="GO" id="GO:0051604">
    <property type="term" value="P:protein maturation"/>
    <property type="evidence" value="ECO:0007669"/>
    <property type="project" value="InterPro"/>
</dbReference>
<keyword evidence="4" id="KW-0256">Endoplasmic reticulum</keyword>
<feature type="transmembrane region" description="Helical" evidence="7">
    <location>
        <begin position="285"/>
        <end position="302"/>
    </location>
</feature>
<evidence type="ECO:0000256" key="4">
    <source>
        <dbReference type="ARBA" id="ARBA00022824"/>
    </source>
</evidence>
<keyword evidence="11" id="KW-1185">Reference proteome</keyword>
<dbReference type="AlphaFoldDB" id="A0A840NGF7"/>
<dbReference type="Proteomes" id="UP000580474">
    <property type="component" value="Unassembled WGS sequence"/>
</dbReference>
<evidence type="ECO:0000313" key="11">
    <source>
        <dbReference type="Proteomes" id="UP000580474"/>
    </source>
</evidence>
<evidence type="ECO:0000256" key="5">
    <source>
        <dbReference type="ARBA" id="ARBA00022989"/>
    </source>
</evidence>
<keyword evidence="5 7" id="KW-1133">Transmembrane helix</keyword>
<keyword evidence="3 7" id="KW-0812">Transmembrane</keyword>
<evidence type="ECO:0000256" key="2">
    <source>
        <dbReference type="ARBA" id="ARBA00005512"/>
    </source>
</evidence>
<comment type="subcellular location">
    <subcellularLocation>
        <location evidence="1">Endoplasmic reticulum membrane</location>
        <topology evidence="1">Multi-pass membrane protein</topology>
    </subcellularLocation>
</comment>
<feature type="transmembrane region" description="Helical" evidence="7">
    <location>
        <begin position="235"/>
        <end position="265"/>
    </location>
</feature>
<feature type="transmembrane region" description="Helical" evidence="7">
    <location>
        <begin position="129"/>
        <end position="145"/>
    </location>
</feature>
<proteinExistence type="inferred from homology"/>
<feature type="transmembrane region" description="Helical" evidence="7">
    <location>
        <begin position="72"/>
        <end position="91"/>
    </location>
</feature>
<dbReference type="Pfam" id="PF25179">
    <property type="entry name" value="LMF1_C"/>
    <property type="match status" value="1"/>
</dbReference>
<evidence type="ECO:0000256" key="3">
    <source>
        <dbReference type="ARBA" id="ARBA00022692"/>
    </source>
</evidence>
<reference evidence="10 11" key="1">
    <citation type="submission" date="2020-08" db="EMBL/GenBank/DDBJ databases">
        <title>Sequencing the genomes of 1000 actinobacteria strains.</title>
        <authorList>
            <person name="Klenk H.-P."/>
        </authorList>
    </citation>
    <scope>NUCLEOTIDE SEQUENCE [LARGE SCALE GENOMIC DNA]</scope>
    <source>
        <strain evidence="10 11">DSM 45582</strain>
    </source>
</reference>
<evidence type="ECO:0000313" key="10">
    <source>
        <dbReference type="EMBL" id="MBB5068389.1"/>
    </source>
</evidence>
<dbReference type="InterPro" id="IPR057433">
    <property type="entry name" value="LMF1/2_C"/>
</dbReference>
<evidence type="ECO:0000256" key="1">
    <source>
        <dbReference type="ARBA" id="ARBA00004477"/>
    </source>
</evidence>
<evidence type="ECO:0008006" key="12">
    <source>
        <dbReference type="Google" id="ProtNLM"/>
    </source>
</evidence>